<dbReference type="PRINTS" id="PR00455">
    <property type="entry name" value="HTHTETR"/>
</dbReference>
<evidence type="ECO:0000256" key="5">
    <source>
        <dbReference type="PROSITE-ProRule" id="PRU00335"/>
    </source>
</evidence>
<feature type="domain" description="HTH tetR-type" evidence="6">
    <location>
        <begin position="10"/>
        <end position="70"/>
    </location>
</feature>
<dbReference type="RefSeq" id="WP_195132686.1">
    <property type="nucleotide sequence ID" value="NZ_JADLQX010000027.1"/>
</dbReference>
<evidence type="ECO:0000313" key="8">
    <source>
        <dbReference type="Proteomes" id="UP000702209"/>
    </source>
</evidence>
<keyword evidence="4" id="KW-0804">Transcription</keyword>
<comment type="caution">
    <text evidence="7">The sequence shown here is derived from an EMBL/GenBank/DDBJ whole genome shotgun (WGS) entry which is preliminary data.</text>
</comment>
<keyword evidence="2" id="KW-0805">Transcription regulation</keyword>
<dbReference type="Pfam" id="PF13977">
    <property type="entry name" value="TetR_C_6"/>
    <property type="match status" value="1"/>
</dbReference>
<evidence type="ECO:0000256" key="3">
    <source>
        <dbReference type="ARBA" id="ARBA00023125"/>
    </source>
</evidence>
<organism evidence="7 8">
    <name type="scientific">Nocardia amamiensis</name>
    <dbReference type="NCBI Taxonomy" id="404578"/>
    <lineage>
        <taxon>Bacteria</taxon>
        <taxon>Bacillati</taxon>
        <taxon>Actinomycetota</taxon>
        <taxon>Actinomycetes</taxon>
        <taxon>Mycobacteriales</taxon>
        <taxon>Nocardiaceae</taxon>
        <taxon>Nocardia</taxon>
    </lineage>
</organism>
<proteinExistence type="predicted"/>
<protein>
    <submittedName>
        <fullName evidence="7">TetR/AcrR family transcriptional regulator</fullName>
    </submittedName>
</protein>
<dbReference type="InterPro" id="IPR036271">
    <property type="entry name" value="Tet_transcr_reg_TetR-rel_C_sf"/>
</dbReference>
<evidence type="ECO:0000256" key="2">
    <source>
        <dbReference type="ARBA" id="ARBA00023015"/>
    </source>
</evidence>
<name>A0ABS0D044_9NOCA</name>
<evidence type="ECO:0000259" key="6">
    <source>
        <dbReference type="PROSITE" id="PS50977"/>
    </source>
</evidence>
<dbReference type="Gene3D" id="1.10.357.10">
    <property type="entry name" value="Tetracycline Repressor, domain 2"/>
    <property type="match status" value="1"/>
</dbReference>
<dbReference type="SUPFAM" id="SSF46689">
    <property type="entry name" value="Homeodomain-like"/>
    <property type="match status" value="1"/>
</dbReference>
<dbReference type="PANTHER" id="PTHR30055">
    <property type="entry name" value="HTH-TYPE TRANSCRIPTIONAL REGULATOR RUTR"/>
    <property type="match status" value="1"/>
</dbReference>
<evidence type="ECO:0000256" key="4">
    <source>
        <dbReference type="ARBA" id="ARBA00023163"/>
    </source>
</evidence>
<dbReference type="InterPro" id="IPR039538">
    <property type="entry name" value="BetI_C"/>
</dbReference>
<keyword evidence="3 5" id="KW-0238">DNA-binding</keyword>
<feature type="DNA-binding region" description="H-T-H motif" evidence="5">
    <location>
        <begin position="33"/>
        <end position="52"/>
    </location>
</feature>
<dbReference type="PROSITE" id="PS50977">
    <property type="entry name" value="HTH_TETR_2"/>
    <property type="match status" value="1"/>
</dbReference>
<dbReference type="InterPro" id="IPR009057">
    <property type="entry name" value="Homeodomain-like_sf"/>
</dbReference>
<dbReference type="PROSITE" id="PS01081">
    <property type="entry name" value="HTH_TETR_1"/>
    <property type="match status" value="1"/>
</dbReference>
<evidence type="ECO:0000313" key="7">
    <source>
        <dbReference type="EMBL" id="MBF6301473.1"/>
    </source>
</evidence>
<dbReference type="SUPFAM" id="SSF48498">
    <property type="entry name" value="Tetracyclin repressor-like, C-terminal domain"/>
    <property type="match status" value="1"/>
</dbReference>
<dbReference type="InterPro" id="IPR050109">
    <property type="entry name" value="HTH-type_TetR-like_transc_reg"/>
</dbReference>
<dbReference type="PANTHER" id="PTHR30055:SF229">
    <property type="entry name" value="HTH-TYPE TRANSCRIPTIONAL REPRESSOR RV1474C"/>
    <property type="match status" value="1"/>
</dbReference>
<dbReference type="InterPro" id="IPR023772">
    <property type="entry name" value="DNA-bd_HTH_TetR-type_CS"/>
</dbReference>
<dbReference type="EMBL" id="JADLQX010000027">
    <property type="protein sequence ID" value="MBF6301473.1"/>
    <property type="molecule type" value="Genomic_DNA"/>
</dbReference>
<dbReference type="InterPro" id="IPR001647">
    <property type="entry name" value="HTH_TetR"/>
</dbReference>
<sequence length="208" mass="22886">MPRVTEEHLERRRRQILDAARKCFARKGFHETSMQDVFAESGLSAGAVYRYFKSKDELITALANETTVRLRVAMEQAIGRDPLPTPAEVIAVVAEEVVRCSGPDGPVRLAPQAWALALVHPRAAVMVREAIGAMRALWVTYAQRMCEKGWLPEDADVDAVAKAIIGLLPGFILQHLILEDLDPETLARGVRTLLPYGETAATTAGESR</sequence>
<reference evidence="7 8" key="1">
    <citation type="submission" date="2020-10" db="EMBL/GenBank/DDBJ databases">
        <title>Identification of Nocardia species via Next-generation sequencing and recognition of intraspecies genetic diversity.</title>
        <authorList>
            <person name="Li P."/>
            <person name="Li P."/>
            <person name="Lu B."/>
        </authorList>
    </citation>
    <scope>NUCLEOTIDE SEQUENCE [LARGE SCALE GENOMIC DNA]</scope>
    <source>
        <strain evidence="7 8">BJ06-0157</strain>
    </source>
</reference>
<dbReference type="Proteomes" id="UP000702209">
    <property type="component" value="Unassembled WGS sequence"/>
</dbReference>
<dbReference type="Pfam" id="PF00440">
    <property type="entry name" value="TetR_N"/>
    <property type="match status" value="1"/>
</dbReference>
<evidence type="ECO:0000256" key="1">
    <source>
        <dbReference type="ARBA" id="ARBA00022491"/>
    </source>
</evidence>
<accession>A0ABS0D044</accession>
<keyword evidence="1" id="KW-0678">Repressor</keyword>
<keyword evidence="8" id="KW-1185">Reference proteome</keyword>
<gene>
    <name evidence="7" type="ORF">IU459_28615</name>
</gene>